<dbReference type="AlphaFoldDB" id="A0A1U7PUA5"/>
<dbReference type="Proteomes" id="UP000187550">
    <property type="component" value="Unassembled WGS sequence"/>
</dbReference>
<reference evidence="2" key="1">
    <citation type="submission" date="2017-01" db="EMBL/GenBank/DDBJ databases">
        <authorList>
            <person name="Varghese N."/>
            <person name="Submissions S."/>
        </authorList>
    </citation>
    <scope>NUCLEOTIDE SEQUENCE [LARGE SCALE GENOMIC DNA]</scope>
    <source>
        <strain evidence="2">MNA4</strain>
    </source>
</reference>
<organism evidence="1 2">
    <name type="scientific">Edaphobacillus lindanitolerans</name>
    <dbReference type="NCBI Taxonomy" id="550447"/>
    <lineage>
        <taxon>Bacteria</taxon>
        <taxon>Bacillati</taxon>
        <taxon>Bacillota</taxon>
        <taxon>Bacilli</taxon>
        <taxon>Bacillales</taxon>
        <taxon>Bacillaceae</taxon>
        <taxon>Edaphobacillus</taxon>
    </lineage>
</organism>
<evidence type="ECO:0008006" key="3">
    <source>
        <dbReference type="Google" id="ProtNLM"/>
    </source>
</evidence>
<accession>A0A1U7PUA5</accession>
<evidence type="ECO:0000313" key="1">
    <source>
        <dbReference type="EMBL" id="SIT93447.1"/>
    </source>
</evidence>
<proteinExistence type="predicted"/>
<sequence length="226" mass="26012">MNRIGYPTNRGDSLMESCFIPSPVFVMRPAGFMLVPVINAEMPGGTGKYVTKKAAGLKADMRLLWEQHITWTRMTITSLVFDLPDTDFTVKRLLRNAEDMGNAIRPYYGDRAGDRYAALIREHLTIAAELVKAAKAGENEKAERIEKEWYRNADEITDFFSGLNPYVDREDLRKMFYEHLSLTKTEAVCMIIRNFELEIEVYDRIESAALMMSDMMSDAIIRQFRL</sequence>
<dbReference type="STRING" id="550447.SAMN05428946_3047"/>
<evidence type="ECO:0000313" key="2">
    <source>
        <dbReference type="Proteomes" id="UP000187550"/>
    </source>
</evidence>
<dbReference type="EMBL" id="FTPL01000007">
    <property type="protein sequence ID" value="SIT93447.1"/>
    <property type="molecule type" value="Genomic_DNA"/>
</dbReference>
<name>A0A1U7PUA5_9BACI</name>
<gene>
    <name evidence="1" type="ORF">SAMN05428946_3047</name>
</gene>
<protein>
    <recommendedName>
        <fullName evidence="3">Acetylglutamate kinase</fullName>
    </recommendedName>
</protein>
<keyword evidence="2" id="KW-1185">Reference proteome</keyword>